<reference evidence="2 3" key="1">
    <citation type="journal article" date="2017" name="Curr. Biol.">
        <title>Genome architecture and evolution of a unichromosomal asexual nematode.</title>
        <authorList>
            <person name="Fradin H."/>
            <person name="Zegar C."/>
            <person name="Gutwein M."/>
            <person name="Lucas J."/>
            <person name="Kovtun M."/>
            <person name="Corcoran D."/>
            <person name="Baugh L.R."/>
            <person name="Kiontke K."/>
            <person name="Gunsalus K."/>
            <person name="Fitch D.H."/>
            <person name="Piano F."/>
        </authorList>
    </citation>
    <scope>NUCLEOTIDE SEQUENCE [LARGE SCALE GENOMIC DNA]</scope>
    <source>
        <strain evidence="2">PF1309</strain>
    </source>
</reference>
<evidence type="ECO:0000313" key="3">
    <source>
        <dbReference type="Proteomes" id="UP000218231"/>
    </source>
</evidence>
<keyword evidence="3" id="KW-1185">Reference proteome</keyword>
<protein>
    <submittedName>
        <fullName evidence="2">Uncharacterized protein</fullName>
    </submittedName>
</protein>
<evidence type="ECO:0000256" key="1">
    <source>
        <dbReference type="SAM" id="MobiDB-lite"/>
    </source>
</evidence>
<dbReference type="Proteomes" id="UP000218231">
    <property type="component" value="Unassembled WGS sequence"/>
</dbReference>
<feature type="compositionally biased region" description="Polar residues" evidence="1">
    <location>
        <begin position="13"/>
        <end position="30"/>
    </location>
</feature>
<gene>
    <name evidence="2" type="ORF">WR25_00585</name>
</gene>
<dbReference type="EMBL" id="LIAE01010390">
    <property type="protein sequence ID" value="PAV62018.1"/>
    <property type="molecule type" value="Genomic_DNA"/>
</dbReference>
<proteinExistence type="predicted"/>
<dbReference type="AlphaFoldDB" id="A0A2A2JJW8"/>
<evidence type="ECO:0000313" key="2">
    <source>
        <dbReference type="EMBL" id="PAV62018.1"/>
    </source>
</evidence>
<feature type="region of interest" description="Disordered" evidence="1">
    <location>
        <begin position="57"/>
        <end position="107"/>
    </location>
</feature>
<feature type="region of interest" description="Disordered" evidence="1">
    <location>
        <begin position="1"/>
        <end position="38"/>
    </location>
</feature>
<organism evidence="2 3">
    <name type="scientific">Diploscapter pachys</name>
    <dbReference type="NCBI Taxonomy" id="2018661"/>
    <lineage>
        <taxon>Eukaryota</taxon>
        <taxon>Metazoa</taxon>
        <taxon>Ecdysozoa</taxon>
        <taxon>Nematoda</taxon>
        <taxon>Chromadorea</taxon>
        <taxon>Rhabditida</taxon>
        <taxon>Rhabditina</taxon>
        <taxon>Rhabditomorpha</taxon>
        <taxon>Rhabditoidea</taxon>
        <taxon>Rhabditidae</taxon>
        <taxon>Diploscapter</taxon>
    </lineage>
</organism>
<sequence length="107" mass="11594">MKLPNYEIRGLHESTSPTDNKAIQPTSSGRQKPYPLERSNTRFIEEAIDQMQKEIDETAGESSIPTIPTGGQIATDVPTNSGPGIGTIQALPRRAGKPRPLPALEDD</sequence>
<accession>A0A2A2JJW8</accession>
<comment type="caution">
    <text evidence="2">The sequence shown here is derived from an EMBL/GenBank/DDBJ whole genome shotgun (WGS) entry which is preliminary data.</text>
</comment>
<name>A0A2A2JJW8_9BILA</name>